<dbReference type="InterPro" id="IPR006564">
    <property type="entry name" value="Znf_PMZ"/>
</dbReference>
<proteinExistence type="predicted"/>
<dbReference type="GO" id="GO:0008270">
    <property type="term" value="F:zinc ion binding"/>
    <property type="evidence" value="ECO:0007669"/>
    <property type="project" value="UniProtKB-KW"/>
</dbReference>
<dbReference type="SMART" id="SM00575">
    <property type="entry name" value="ZnF_PMZ"/>
    <property type="match status" value="1"/>
</dbReference>
<keyword evidence="3" id="KW-0862">Zinc</keyword>
<keyword evidence="7" id="KW-1185">Reference proteome</keyword>
<feature type="domain" description="SWIM-type" evidence="5">
    <location>
        <begin position="118"/>
        <end position="150"/>
    </location>
</feature>
<gene>
    <name evidence="6" type="ORF">V5N11_027422</name>
</gene>
<dbReference type="PANTHER" id="PTHR31973">
    <property type="entry name" value="POLYPROTEIN, PUTATIVE-RELATED"/>
    <property type="match status" value="1"/>
</dbReference>
<keyword evidence="2 4" id="KW-0863">Zinc-finger</keyword>
<dbReference type="InterPro" id="IPR007527">
    <property type="entry name" value="Znf_SWIM"/>
</dbReference>
<accession>A0ABD1C617</accession>
<comment type="caution">
    <text evidence="6">The sequence shown here is derived from an EMBL/GenBank/DDBJ whole genome shotgun (WGS) entry which is preliminary data.</text>
</comment>
<evidence type="ECO:0000256" key="2">
    <source>
        <dbReference type="ARBA" id="ARBA00022771"/>
    </source>
</evidence>
<keyword evidence="1" id="KW-0479">Metal-binding</keyword>
<dbReference type="PROSITE" id="PS50966">
    <property type="entry name" value="ZF_SWIM"/>
    <property type="match status" value="1"/>
</dbReference>
<dbReference type="AlphaFoldDB" id="A0ABD1C617"/>
<evidence type="ECO:0000256" key="4">
    <source>
        <dbReference type="PROSITE-ProRule" id="PRU00325"/>
    </source>
</evidence>
<protein>
    <recommendedName>
        <fullName evidence="5">SWIM-type domain-containing protein</fullName>
    </recommendedName>
</protein>
<reference evidence="6 7" key="1">
    <citation type="submission" date="2024-04" db="EMBL/GenBank/DDBJ databases">
        <title>Genome assembly C_amara_ONT_v2.</title>
        <authorList>
            <person name="Yant L."/>
            <person name="Moore C."/>
            <person name="Slenker M."/>
        </authorList>
    </citation>
    <scope>NUCLEOTIDE SEQUENCE [LARGE SCALE GENOMIC DNA]</scope>
    <source>
        <tissue evidence="6">Leaf</tissue>
    </source>
</reference>
<evidence type="ECO:0000256" key="3">
    <source>
        <dbReference type="ARBA" id="ARBA00022833"/>
    </source>
</evidence>
<evidence type="ECO:0000313" key="7">
    <source>
        <dbReference type="Proteomes" id="UP001558713"/>
    </source>
</evidence>
<dbReference type="Proteomes" id="UP001558713">
    <property type="component" value="Unassembled WGS sequence"/>
</dbReference>
<dbReference type="PANTHER" id="PTHR31973:SF187">
    <property type="entry name" value="MUTATOR TRANSPOSASE MUDRA PROTEIN"/>
    <property type="match status" value="1"/>
</dbReference>
<evidence type="ECO:0000259" key="5">
    <source>
        <dbReference type="PROSITE" id="PS50966"/>
    </source>
</evidence>
<dbReference type="Pfam" id="PF04434">
    <property type="entry name" value="SWIM"/>
    <property type="match status" value="1"/>
</dbReference>
<organism evidence="6 7">
    <name type="scientific">Cardamine amara subsp. amara</name>
    <dbReference type="NCBI Taxonomy" id="228776"/>
    <lineage>
        <taxon>Eukaryota</taxon>
        <taxon>Viridiplantae</taxon>
        <taxon>Streptophyta</taxon>
        <taxon>Embryophyta</taxon>
        <taxon>Tracheophyta</taxon>
        <taxon>Spermatophyta</taxon>
        <taxon>Magnoliopsida</taxon>
        <taxon>eudicotyledons</taxon>
        <taxon>Gunneridae</taxon>
        <taxon>Pentapetalae</taxon>
        <taxon>rosids</taxon>
        <taxon>malvids</taxon>
        <taxon>Brassicales</taxon>
        <taxon>Brassicaceae</taxon>
        <taxon>Cardamineae</taxon>
        <taxon>Cardamine</taxon>
    </lineage>
</organism>
<name>A0ABD1C617_CARAN</name>
<evidence type="ECO:0000313" key="6">
    <source>
        <dbReference type="EMBL" id="KAL1224921.1"/>
    </source>
</evidence>
<sequence>MKNPECARYLEKIAMAHWTKVYFRGMRYNLMTSNIAESLNKALKGCRSSHIVELLKFIRSMMTRWFNAQRKKSLKHRRQMSLEVDKEMTRRRNAVDGSRVGSVSNWSIEIVGKFNGKHHVLLNKKKCNCRQYDKVQIPCGHAMLAADSIALSYQNLVGN</sequence>
<evidence type="ECO:0000256" key="1">
    <source>
        <dbReference type="ARBA" id="ARBA00022723"/>
    </source>
</evidence>
<dbReference type="EMBL" id="JBANAX010000043">
    <property type="protein sequence ID" value="KAL1224921.1"/>
    <property type="molecule type" value="Genomic_DNA"/>
</dbReference>